<dbReference type="SUPFAM" id="SSF46689">
    <property type="entry name" value="Homeodomain-like"/>
    <property type="match status" value="1"/>
</dbReference>
<dbReference type="Pfam" id="PF00440">
    <property type="entry name" value="TetR_N"/>
    <property type="match status" value="1"/>
</dbReference>
<dbReference type="Proteomes" id="UP001501444">
    <property type="component" value="Unassembled WGS sequence"/>
</dbReference>
<keyword evidence="1" id="KW-0805">Transcription regulation</keyword>
<evidence type="ECO:0000259" key="5">
    <source>
        <dbReference type="PROSITE" id="PS50977"/>
    </source>
</evidence>
<proteinExistence type="predicted"/>
<evidence type="ECO:0000256" key="4">
    <source>
        <dbReference type="PROSITE-ProRule" id="PRU00335"/>
    </source>
</evidence>
<keyword evidence="3" id="KW-0804">Transcription</keyword>
<dbReference type="RefSeq" id="WP_344619757.1">
    <property type="nucleotide sequence ID" value="NZ_BAAARV010000110.1"/>
</dbReference>
<feature type="DNA-binding region" description="H-T-H motif" evidence="4">
    <location>
        <begin position="36"/>
        <end position="55"/>
    </location>
</feature>
<evidence type="ECO:0000256" key="3">
    <source>
        <dbReference type="ARBA" id="ARBA00023163"/>
    </source>
</evidence>
<dbReference type="InterPro" id="IPR036271">
    <property type="entry name" value="Tet_transcr_reg_TetR-rel_C_sf"/>
</dbReference>
<dbReference type="PROSITE" id="PS50977">
    <property type="entry name" value="HTH_TETR_2"/>
    <property type="match status" value="1"/>
</dbReference>
<dbReference type="InterPro" id="IPR050109">
    <property type="entry name" value="HTH-type_TetR-like_transc_reg"/>
</dbReference>
<evidence type="ECO:0000313" key="7">
    <source>
        <dbReference type="Proteomes" id="UP001501444"/>
    </source>
</evidence>
<keyword evidence="7" id="KW-1185">Reference proteome</keyword>
<evidence type="ECO:0000313" key="6">
    <source>
        <dbReference type="EMBL" id="GAA2388291.1"/>
    </source>
</evidence>
<dbReference type="SUPFAM" id="SSF48498">
    <property type="entry name" value="Tetracyclin repressor-like, C-terminal domain"/>
    <property type="match status" value="1"/>
</dbReference>
<dbReference type="PANTHER" id="PTHR30055:SF234">
    <property type="entry name" value="HTH-TYPE TRANSCRIPTIONAL REGULATOR BETI"/>
    <property type="match status" value="1"/>
</dbReference>
<dbReference type="PRINTS" id="PR00455">
    <property type="entry name" value="HTHTETR"/>
</dbReference>
<gene>
    <name evidence="6" type="ORF">GCM10010170_099610</name>
</gene>
<dbReference type="Gene3D" id="1.10.357.10">
    <property type="entry name" value="Tetracycline Repressor, domain 2"/>
    <property type="match status" value="1"/>
</dbReference>
<evidence type="ECO:0000256" key="2">
    <source>
        <dbReference type="ARBA" id="ARBA00023125"/>
    </source>
</evidence>
<dbReference type="EMBL" id="BAAARV010000110">
    <property type="protein sequence ID" value="GAA2388291.1"/>
    <property type="molecule type" value="Genomic_DNA"/>
</dbReference>
<accession>A0ABP5UWU2</accession>
<dbReference type="PANTHER" id="PTHR30055">
    <property type="entry name" value="HTH-TYPE TRANSCRIPTIONAL REGULATOR RUTR"/>
    <property type="match status" value="1"/>
</dbReference>
<protein>
    <submittedName>
        <fullName evidence="6">TetR/AcrR family transcriptional regulator</fullName>
    </submittedName>
</protein>
<name>A0ABP5UWU2_9ACTN</name>
<feature type="domain" description="HTH tetR-type" evidence="5">
    <location>
        <begin position="14"/>
        <end position="73"/>
    </location>
</feature>
<dbReference type="InterPro" id="IPR009057">
    <property type="entry name" value="Homeodomain-like_sf"/>
</dbReference>
<comment type="caution">
    <text evidence="6">The sequence shown here is derived from an EMBL/GenBank/DDBJ whole genome shotgun (WGS) entry which is preliminary data.</text>
</comment>
<evidence type="ECO:0000256" key="1">
    <source>
        <dbReference type="ARBA" id="ARBA00023015"/>
    </source>
</evidence>
<dbReference type="InterPro" id="IPR001647">
    <property type="entry name" value="HTH_TetR"/>
</dbReference>
<organism evidence="6 7">
    <name type="scientific">Dactylosporangium salmoneum</name>
    <dbReference type="NCBI Taxonomy" id="53361"/>
    <lineage>
        <taxon>Bacteria</taxon>
        <taxon>Bacillati</taxon>
        <taxon>Actinomycetota</taxon>
        <taxon>Actinomycetes</taxon>
        <taxon>Micromonosporales</taxon>
        <taxon>Micromonosporaceae</taxon>
        <taxon>Dactylosporangium</taxon>
    </lineage>
</organism>
<reference evidence="7" key="1">
    <citation type="journal article" date="2019" name="Int. J. Syst. Evol. Microbiol.">
        <title>The Global Catalogue of Microorganisms (GCM) 10K type strain sequencing project: providing services to taxonomists for standard genome sequencing and annotation.</title>
        <authorList>
            <consortium name="The Broad Institute Genomics Platform"/>
            <consortium name="The Broad Institute Genome Sequencing Center for Infectious Disease"/>
            <person name="Wu L."/>
            <person name="Ma J."/>
        </authorList>
    </citation>
    <scope>NUCLEOTIDE SEQUENCE [LARGE SCALE GENOMIC DNA]</scope>
    <source>
        <strain evidence="7">JCM 3272</strain>
    </source>
</reference>
<keyword evidence="2 4" id="KW-0238">DNA-binding</keyword>
<sequence>MLYGVPTPRRRDAQRNRSAILRAASELLLTGGAFAGMPEVARRAGVGQATLYRHFPDRGALVAAVVADRLAGLEARAAAPFRALLAEGLHTEAAMRGLDAETRRRLTARVVTTLAVPLRRAQSAGEVRPDRTTADLTLLFAMLTASDEQSVGRAIELLLDAFCFGPDGHH</sequence>